<evidence type="ECO:0000256" key="1">
    <source>
        <dbReference type="ARBA" id="ARBA00022737"/>
    </source>
</evidence>
<dbReference type="Pfam" id="PF07679">
    <property type="entry name" value="I-set"/>
    <property type="match status" value="8"/>
</dbReference>
<keyword evidence="2" id="KW-0393">Immunoglobulin domain</keyword>
<dbReference type="FunFam" id="2.60.40.10:FF:000107">
    <property type="entry name" value="Myosin, light chain kinase a"/>
    <property type="match status" value="1"/>
</dbReference>
<feature type="region of interest" description="Disordered" evidence="3">
    <location>
        <begin position="400"/>
        <end position="718"/>
    </location>
</feature>
<dbReference type="FunFam" id="2.60.40.10:FF:000056">
    <property type="entry name" value="twitchin isoform X4"/>
    <property type="match status" value="2"/>
</dbReference>
<dbReference type="InterPro" id="IPR036179">
    <property type="entry name" value="Ig-like_dom_sf"/>
</dbReference>
<dbReference type="Pfam" id="PF00041">
    <property type="entry name" value="fn3"/>
    <property type="match status" value="2"/>
</dbReference>
<organism evidence="6 7">
    <name type="scientific">Sinanodonta woodiana</name>
    <name type="common">Chinese pond mussel</name>
    <name type="synonym">Anodonta woodiana</name>
    <dbReference type="NCBI Taxonomy" id="1069815"/>
    <lineage>
        <taxon>Eukaryota</taxon>
        <taxon>Metazoa</taxon>
        <taxon>Spiralia</taxon>
        <taxon>Lophotrochozoa</taxon>
        <taxon>Mollusca</taxon>
        <taxon>Bivalvia</taxon>
        <taxon>Autobranchia</taxon>
        <taxon>Heteroconchia</taxon>
        <taxon>Palaeoheterodonta</taxon>
        <taxon>Unionida</taxon>
        <taxon>Unionoidea</taxon>
        <taxon>Unionidae</taxon>
        <taxon>Unioninae</taxon>
        <taxon>Sinanodonta</taxon>
    </lineage>
</organism>
<dbReference type="SMART" id="SM00060">
    <property type="entry name" value="FN3"/>
    <property type="match status" value="2"/>
</dbReference>
<evidence type="ECO:0000256" key="2">
    <source>
        <dbReference type="ARBA" id="ARBA00023319"/>
    </source>
</evidence>
<dbReference type="SMART" id="SM00408">
    <property type="entry name" value="IGc2"/>
    <property type="match status" value="7"/>
</dbReference>
<dbReference type="InterPro" id="IPR036116">
    <property type="entry name" value="FN3_sf"/>
</dbReference>
<dbReference type="InterPro" id="IPR003599">
    <property type="entry name" value="Ig_sub"/>
</dbReference>
<accession>A0ABD3U1U0</accession>
<dbReference type="Proteomes" id="UP001634394">
    <property type="component" value="Unassembled WGS sequence"/>
</dbReference>
<dbReference type="CDD" id="cd00096">
    <property type="entry name" value="Ig"/>
    <property type="match status" value="4"/>
</dbReference>
<dbReference type="InterPro" id="IPR013098">
    <property type="entry name" value="Ig_I-set"/>
</dbReference>
<dbReference type="CDD" id="cd05748">
    <property type="entry name" value="Ig_Titin_like"/>
    <property type="match status" value="1"/>
</dbReference>
<keyword evidence="7" id="KW-1185">Reference proteome</keyword>
<dbReference type="InterPro" id="IPR007110">
    <property type="entry name" value="Ig-like_dom"/>
</dbReference>
<dbReference type="PRINTS" id="PR01217">
    <property type="entry name" value="PRICHEXTENSN"/>
</dbReference>
<evidence type="ECO:0000259" key="4">
    <source>
        <dbReference type="PROSITE" id="PS50835"/>
    </source>
</evidence>
<evidence type="ECO:0008006" key="8">
    <source>
        <dbReference type="Google" id="ProtNLM"/>
    </source>
</evidence>
<feature type="domain" description="Fibronectin type-III" evidence="5">
    <location>
        <begin position="1525"/>
        <end position="1619"/>
    </location>
</feature>
<dbReference type="FunFam" id="2.60.40.10:FF:000097">
    <property type="entry name" value="Bent, isoform F"/>
    <property type="match status" value="1"/>
</dbReference>
<feature type="compositionally biased region" description="Basic and acidic residues" evidence="3">
    <location>
        <begin position="886"/>
        <end position="905"/>
    </location>
</feature>
<feature type="domain" description="Ig-like" evidence="4">
    <location>
        <begin position="1055"/>
        <end position="1130"/>
    </location>
</feature>
<dbReference type="InterPro" id="IPR003961">
    <property type="entry name" value="FN3_dom"/>
</dbReference>
<dbReference type="PROSITE" id="PS50835">
    <property type="entry name" value="IG_LIKE"/>
    <property type="match status" value="8"/>
</dbReference>
<feature type="domain" description="Ig-like" evidence="4">
    <location>
        <begin position="297"/>
        <end position="385"/>
    </location>
</feature>
<name>A0ABD3U1U0_SINWO</name>
<proteinExistence type="predicted"/>
<feature type="non-terminal residue" evidence="6">
    <location>
        <position position="1663"/>
    </location>
</feature>
<evidence type="ECO:0000256" key="3">
    <source>
        <dbReference type="SAM" id="MobiDB-lite"/>
    </source>
</evidence>
<evidence type="ECO:0000313" key="6">
    <source>
        <dbReference type="EMBL" id="KAL3842488.1"/>
    </source>
</evidence>
<feature type="domain" description="Fibronectin type-III" evidence="5">
    <location>
        <begin position="1426"/>
        <end position="1519"/>
    </location>
</feature>
<keyword evidence="1" id="KW-0677">Repeat</keyword>
<feature type="compositionally biased region" description="Basic and acidic residues" evidence="3">
    <location>
        <begin position="400"/>
        <end position="669"/>
    </location>
</feature>
<feature type="domain" description="Ig-like" evidence="4">
    <location>
        <begin position="1234"/>
        <end position="1321"/>
    </location>
</feature>
<feature type="domain" description="Ig-like" evidence="4">
    <location>
        <begin position="1"/>
        <end position="71"/>
    </location>
</feature>
<dbReference type="InterPro" id="IPR003598">
    <property type="entry name" value="Ig_sub2"/>
</dbReference>
<dbReference type="PROSITE" id="PS50853">
    <property type="entry name" value="FN3"/>
    <property type="match status" value="2"/>
</dbReference>
<feature type="domain" description="Ig-like" evidence="4">
    <location>
        <begin position="86"/>
        <end position="178"/>
    </location>
</feature>
<dbReference type="GO" id="GO:0030017">
    <property type="term" value="C:sarcomere"/>
    <property type="evidence" value="ECO:0007669"/>
    <property type="project" value="UniProtKB-ARBA"/>
</dbReference>
<sequence length="1663" mass="187487">MEAKPAPNIRWFRDAQEISQAGRYSLSLEKTADSEDGYTAVLQIKDPKAEDGGSYKCTASNELGESNANITLNFQGKEPQKVGKAPTFKEKPKITQDNASKSITVDCICVAAPKPTITWYKDNAALSESANIKMRVTESGEEYTIHLDILNFTKEDSGQYKIIASNEAGEGTASITINLDVGEKKPEPGPQVKDKKVTLENNGQRLVIQIFVIAPMKPTAMWYQGGIPVKSGGKFFLDIRPSKGAKDEYLITMEIKAPSDKDSGSYKCVTKTSQGETTETLNINIKELLQEAKGEAPKFTQKLAPQNVLDGSAVDFIAKVTGTEPIQVKWSKDNKPIENSDVYKITYDKGTCQLHINEVFPEDAGNYTIEVKNVIGSASSTASLGVQDNPNLEPKEAKLAEEKVKKQESKPEEKPKPKPEETKPEEKLSPKPEEKKPAPKPEEKKPEEKPAPKPEEKKPAPKPEEKKPEEKPAPKPEEKKPAPKPEEKKPEEKPAPKPEEKKPAPKPEEKKPEEKPAPKPEEKKPAPKPEEKKPEKKPAPKPEEKKPAPKPEEKIAPKPEEKKPAPKPEEKKPEEKPTPKPEEKKPAPKPEEKPAPKPEEKKPAPKPEEKKPEEKPAPKPEVKKPEEPKVKQEEKKVEEKPETKEEKKAAEEKPKEMEKSKEEPKDDKTAAPAQRGRAPSIITPEGQIEPSEIGSEGEVQGRKVGVKKQVQPEGKKIEGPTHAIREKPSNLSIIEGDTMKIEIPLDLAAGVEPPVVKFFRAARELRNDSRTTITYEPSGVAVLQVKKTRLPDEAKYTVILEQAGVSVDEATWSVFIKDPKDQTMDFRSLLKHRDAKRRAEDDEDIDWGTLKPGSKEAQQLSPALRKTSVDKGRRLSQIEMTKMQLKKVEGGSESDEDKKDSRRQSIDGGNTLEIPAVMRRPSVEKLEALEQERRTSMSGRRASLVDLIPDWPTLQKREKPKEVPDKFLKELDDKKVMEGVQELMFEAQFCKPGAKYRWYKNKLEIFHGGKFHFEVDELTYKLIIHNVKPEDAGKYILECNTCKTSAWLYVEAKEPEYDFTQKLPETYKMKRRKEGMLECFVSDTKAKVKWFKNGEPIEAIPDKLLIQRRENRCILKILNGQPEDEGLYTCSCGDIKTDCKLIVEEPEWEFMKKLEDVEGVEREKAIFECDVSDPEAEVTWWKEDKELKAGGKYEFIKDGHKRRLVIKNCSIKDDAKYSCKMLSQDTTARLFVEPDIKFFKKLEDKNEREKGTLMLECKASNPHSQPVKWLKDGQPINKDDQRMEISRKGESYKLIVNNLTQADAGEYECRVGDRPSKCNVTVEELPKPPKVDFSKIPKEIIVKKGEKIEIDVPYVGTPKPQAHWTKDDKLLNEADMHIETGDKNSKLLIAEAEREDSGVYCLTLTNEVGTEKVPITVKVLDKPGKPKGPLDVVDVFQDRCALLWDKPENDGNCPILNYVVEMKDTESEEWKKICDTEDLEIDVSDITPGHKYLFRVSAVNEMGQGEPLYADTEILAKDPWDPTDPPGEPEILDYDKDYIELGWMPPERENGAPVEKYILEVKEKGGDWVKACEVPGNQTKGMIDGLKEGKEYECRVLAKNKAGLSDPSPASPVVLTKSRRVKPKILNKNDLKSIQIKVGQSFTIPVEFLGEPAPQARWSVKSR</sequence>
<dbReference type="EMBL" id="JBJQND010000017">
    <property type="protein sequence ID" value="KAL3842488.1"/>
    <property type="molecule type" value="Genomic_DNA"/>
</dbReference>
<dbReference type="Gene3D" id="2.60.40.10">
    <property type="entry name" value="Immunoglobulins"/>
    <property type="match status" value="12"/>
</dbReference>
<dbReference type="InterPro" id="IPR050964">
    <property type="entry name" value="Striated_Muscle_Regulatory"/>
</dbReference>
<dbReference type="CDD" id="cd00063">
    <property type="entry name" value="FN3"/>
    <property type="match status" value="2"/>
</dbReference>
<feature type="domain" description="Ig-like" evidence="4">
    <location>
        <begin position="190"/>
        <end position="284"/>
    </location>
</feature>
<dbReference type="FunFam" id="2.60.40.10:FF:000214">
    <property type="entry name" value="titin isoform X1"/>
    <property type="match status" value="1"/>
</dbReference>
<protein>
    <recommendedName>
        <fullName evidence="8">Twitchin</fullName>
    </recommendedName>
</protein>
<evidence type="ECO:0000259" key="5">
    <source>
        <dbReference type="PROSITE" id="PS50853"/>
    </source>
</evidence>
<gene>
    <name evidence="6" type="ORF">ACJMK2_020494</name>
</gene>
<reference evidence="6 7" key="1">
    <citation type="submission" date="2024-11" db="EMBL/GenBank/DDBJ databases">
        <title>Chromosome-level genome assembly of the freshwater bivalve Anodonta woodiana.</title>
        <authorList>
            <person name="Chen X."/>
        </authorList>
    </citation>
    <scope>NUCLEOTIDE SEQUENCE [LARGE SCALE GENOMIC DNA]</scope>
    <source>
        <strain evidence="6">MN2024</strain>
        <tissue evidence="6">Gills</tissue>
    </source>
</reference>
<feature type="domain" description="Ig-like" evidence="4">
    <location>
        <begin position="1146"/>
        <end position="1231"/>
    </location>
</feature>
<evidence type="ECO:0000313" key="7">
    <source>
        <dbReference type="Proteomes" id="UP001634394"/>
    </source>
</evidence>
<dbReference type="InterPro" id="IPR013783">
    <property type="entry name" value="Ig-like_fold"/>
</dbReference>
<dbReference type="FunFam" id="2.60.40.10:FF:000031">
    <property type="entry name" value="Myosin-binding protein C, slow type"/>
    <property type="match status" value="1"/>
</dbReference>
<feature type="domain" description="Ig-like" evidence="4">
    <location>
        <begin position="1329"/>
        <end position="1416"/>
    </location>
</feature>
<comment type="caution">
    <text evidence="6">The sequence shown here is derived from an EMBL/GenBank/DDBJ whole genome shotgun (WGS) entry which is preliminary data.</text>
</comment>
<dbReference type="SMART" id="SM00409">
    <property type="entry name" value="IG"/>
    <property type="match status" value="10"/>
</dbReference>
<dbReference type="SUPFAM" id="SSF48726">
    <property type="entry name" value="Immunoglobulin"/>
    <property type="match status" value="10"/>
</dbReference>
<dbReference type="PANTHER" id="PTHR13817:SF151">
    <property type="entry name" value="TITIN"/>
    <property type="match status" value="1"/>
</dbReference>
<feature type="region of interest" description="Disordered" evidence="3">
    <location>
        <begin position="833"/>
        <end position="917"/>
    </location>
</feature>
<dbReference type="PANTHER" id="PTHR13817">
    <property type="entry name" value="TITIN"/>
    <property type="match status" value="1"/>
</dbReference>
<dbReference type="SUPFAM" id="SSF49265">
    <property type="entry name" value="Fibronectin type III"/>
    <property type="match status" value="1"/>
</dbReference>